<name>A0ABW4KV61_9BURK</name>
<evidence type="ECO:0000313" key="3">
    <source>
        <dbReference type="Proteomes" id="UP001597304"/>
    </source>
</evidence>
<organism evidence="2 3">
    <name type="scientific">Ottowia flava</name>
    <dbReference type="NCBI Taxonomy" id="2675430"/>
    <lineage>
        <taxon>Bacteria</taxon>
        <taxon>Pseudomonadati</taxon>
        <taxon>Pseudomonadota</taxon>
        <taxon>Betaproteobacteria</taxon>
        <taxon>Burkholderiales</taxon>
        <taxon>Comamonadaceae</taxon>
        <taxon>Ottowia</taxon>
    </lineage>
</organism>
<dbReference type="InterPro" id="IPR003735">
    <property type="entry name" value="Metal_Tscrpt_repr"/>
</dbReference>
<keyword evidence="3" id="KW-1185">Reference proteome</keyword>
<comment type="similarity">
    <text evidence="1">Belongs to the FrmR/RcnR family.</text>
</comment>
<accession>A0ABW4KV61</accession>
<dbReference type="Pfam" id="PF02583">
    <property type="entry name" value="Trns_repr_metal"/>
    <property type="match status" value="1"/>
</dbReference>
<gene>
    <name evidence="2" type="ORF">ACFSF0_06340</name>
</gene>
<dbReference type="InterPro" id="IPR038390">
    <property type="entry name" value="Metal_Tscrpt_repr_sf"/>
</dbReference>
<dbReference type="Proteomes" id="UP001597304">
    <property type="component" value="Unassembled WGS sequence"/>
</dbReference>
<dbReference type="RefSeq" id="WP_147911972.1">
    <property type="nucleotide sequence ID" value="NZ_JBHUEJ010000015.1"/>
</dbReference>
<sequence length="81" mass="8620">MSIVTEEAGKKALCARLARVEGQLRGLQKLIQAEAESEQVAQQMTAARKALDKAFFAMVATLIADGKAGADDVADILVRFA</sequence>
<comment type="caution">
    <text evidence="2">The sequence shown here is derived from an EMBL/GenBank/DDBJ whole genome shotgun (WGS) entry which is preliminary data.</text>
</comment>
<dbReference type="Gene3D" id="1.20.58.1000">
    <property type="entry name" value="Metal-sensitive repressor, helix protomer"/>
    <property type="match status" value="1"/>
</dbReference>
<reference evidence="3" key="1">
    <citation type="journal article" date="2019" name="Int. J. Syst. Evol. Microbiol.">
        <title>The Global Catalogue of Microorganisms (GCM) 10K type strain sequencing project: providing services to taxonomists for standard genome sequencing and annotation.</title>
        <authorList>
            <consortium name="The Broad Institute Genomics Platform"/>
            <consortium name="The Broad Institute Genome Sequencing Center for Infectious Disease"/>
            <person name="Wu L."/>
            <person name="Ma J."/>
        </authorList>
    </citation>
    <scope>NUCLEOTIDE SEQUENCE [LARGE SCALE GENOMIC DNA]</scope>
    <source>
        <strain evidence="3">LMG 29247</strain>
    </source>
</reference>
<evidence type="ECO:0000256" key="1">
    <source>
        <dbReference type="ARBA" id="ARBA00005260"/>
    </source>
</evidence>
<evidence type="ECO:0000313" key="2">
    <source>
        <dbReference type="EMBL" id="MFD1710215.1"/>
    </source>
</evidence>
<dbReference type="EMBL" id="JBHUEJ010000015">
    <property type="protein sequence ID" value="MFD1710215.1"/>
    <property type="molecule type" value="Genomic_DNA"/>
</dbReference>
<protein>
    <submittedName>
        <fullName evidence="2">Metal-sensing transcriptional repressor</fullName>
    </submittedName>
</protein>
<proteinExistence type="inferred from homology"/>